<feature type="non-terminal residue" evidence="1">
    <location>
        <position position="133"/>
    </location>
</feature>
<evidence type="ECO:0000313" key="1">
    <source>
        <dbReference type="EMBL" id="CAB4037364.1"/>
    </source>
</evidence>
<keyword evidence="2" id="KW-1185">Reference proteome</keyword>
<dbReference type="AlphaFoldDB" id="A0A7D9LQ31"/>
<accession>A0A7D9LQ31</accession>
<proteinExistence type="predicted"/>
<dbReference type="Proteomes" id="UP001152795">
    <property type="component" value="Unassembled WGS sequence"/>
</dbReference>
<organism evidence="1 2">
    <name type="scientific">Paramuricea clavata</name>
    <name type="common">Red gorgonian</name>
    <name type="synonym">Violescent sea-whip</name>
    <dbReference type="NCBI Taxonomy" id="317549"/>
    <lineage>
        <taxon>Eukaryota</taxon>
        <taxon>Metazoa</taxon>
        <taxon>Cnidaria</taxon>
        <taxon>Anthozoa</taxon>
        <taxon>Octocorallia</taxon>
        <taxon>Malacalcyonacea</taxon>
        <taxon>Plexauridae</taxon>
        <taxon>Paramuricea</taxon>
    </lineage>
</organism>
<evidence type="ECO:0000313" key="2">
    <source>
        <dbReference type="Proteomes" id="UP001152795"/>
    </source>
</evidence>
<dbReference type="EMBL" id="CACRXK020022991">
    <property type="protein sequence ID" value="CAB4037364.1"/>
    <property type="molecule type" value="Genomic_DNA"/>
</dbReference>
<dbReference type="OrthoDB" id="6007857at2759"/>
<reference evidence="1" key="1">
    <citation type="submission" date="2020-04" db="EMBL/GenBank/DDBJ databases">
        <authorList>
            <person name="Alioto T."/>
            <person name="Alioto T."/>
            <person name="Gomez Garrido J."/>
        </authorList>
    </citation>
    <scope>NUCLEOTIDE SEQUENCE</scope>
    <source>
        <strain evidence="1">A484AB</strain>
    </source>
</reference>
<protein>
    <submittedName>
        <fullName evidence="1">Uncharacterized protein</fullName>
    </submittedName>
</protein>
<comment type="caution">
    <text evidence="1">The sequence shown here is derived from an EMBL/GenBank/DDBJ whole genome shotgun (WGS) entry which is preliminary data.</text>
</comment>
<sequence length="133" mass="14697">MAVEFHFVFVINVDNIEVAKPLPGYDVVGIGIELGALLGDRLLRDSVVDAVRAAFGGNTDDQEVGEIQPGSLDVLLHCFTDKRFREVLEDYQAGEIKERLQVELSQAGIKVEGLKVEIENMEEVEKIKAAINE</sequence>
<name>A0A7D9LQ31_PARCT</name>
<gene>
    <name evidence="1" type="ORF">PACLA_8A040655</name>
</gene>